<evidence type="ECO:0000313" key="2">
    <source>
        <dbReference type="Proteomes" id="UP000428333"/>
    </source>
</evidence>
<evidence type="ECO:0000313" key="1">
    <source>
        <dbReference type="EMBL" id="KAE9467991.1"/>
    </source>
</evidence>
<accession>A0A6A4MLM4</accession>
<keyword evidence="2" id="KW-1185">Reference proteome</keyword>
<dbReference type="EMBL" id="QEFC01000003">
    <property type="protein sequence ID" value="KAE9467991.1"/>
    <property type="molecule type" value="Genomic_DNA"/>
</dbReference>
<sequence>MAVRFFCSAPSLITQNYMPIKKPVHKILRVTHSQIPVQKTQMITSSSIRIKIFEDQSRGIVCYKDDSGEITCEGYDEGPRPTSSYRPRDAEITDLLLRNWLQLVEGGGKGFN</sequence>
<proteinExistence type="predicted"/>
<dbReference type="AlphaFoldDB" id="A0A6A4MLM4"/>
<protein>
    <submittedName>
        <fullName evidence="1">Uncharacterized protein</fullName>
    </submittedName>
</protein>
<dbReference type="PANTHER" id="PTHR34206:SF1">
    <property type="entry name" value="OS10G0390701 PROTEIN"/>
    <property type="match status" value="1"/>
</dbReference>
<name>A0A6A4MLM4_9ERIC</name>
<reference evidence="1 2" key="1">
    <citation type="journal article" date="2019" name="Genome Biol. Evol.">
        <title>The Rhododendron genome and chromosomal organization provide insight into shared whole-genome duplications across the heath family (Ericaceae).</title>
        <authorList>
            <person name="Soza V.L."/>
            <person name="Lindsley D."/>
            <person name="Waalkes A."/>
            <person name="Ramage E."/>
            <person name="Patwardhan R.P."/>
            <person name="Burton J.N."/>
            <person name="Adey A."/>
            <person name="Kumar A."/>
            <person name="Qiu R."/>
            <person name="Shendure J."/>
            <person name="Hall B."/>
        </authorList>
    </citation>
    <scope>NUCLEOTIDE SEQUENCE [LARGE SCALE GENOMIC DNA]</scope>
    <source>
        <strain evidence="1">RSF 1966-606</strain>
    </source>
</reference>
<comment type="caution">
    <text evidence="1">The sequence shown here is derived from an EMBL/GenBank/DDBJ whole genome shotgun (WGS) entry which is preliminary data.</text>
</comment>
<gene>
    <name evidence="1" type="ORF">C3L33_00076</name>
</gene>
<organism evidence="1 2">
    <name type="scientific">Rhododendron williamsianum</name>
    <dbReference type="NCBI Taxonomy" id="262921"/>
    <lineage>
        <taxon>Eukaryota</taxon>
        <taxon>Viridiplantae</taxon>
        <taxon>Streptophyta</taxon>
        <taxon>Embryophyta</taxon>
        <taxon>Tracheophyta</taxon>
        <taxon>Spermatophyta</taxon>
        <taxon>Magnoliopsida</taxon>
        <taxon>eudicotyledons</taxon>
        <taxon>Gunneridae</taxon>
        <taxon>Pentapetalae</taxon>
        <taxon>asterids</taxon>
        <taxon>Ericales</taxon>
        <taxon>Ericaceae</taxon>
        <taxon>Ericoideae</taxon>
        <taxon>Rhodoreae</taxon>
        <taxon>Rhododendron</taxon>
    </lineage>
</organism>
<dbReference type="PANTHER" id="PTHR34206">
    <property type="entry name" value="OS06G0193300 PROTEIN"/>
    <property type="match status" value="1"/>
</dbReference>
<feature type="non-terminal residue" evidence="1">
    <location>
        <position position="1"/>
    </location>
</feature>
<dbReference type="OrthoDB" id="581210at2759"/>
<dbReference type="Proteomes" id="UP000428333">
    <property type="component" value="Linkage Group LG01"/>
</dbReference>